<protein>
    <submittedName>
        <fullName evidence="2">Uncharacterized protein</fullName>
    </submittedName>
</protein>
<keyword evidence="1" id="KW-0472">Membrane</keyword>
<accession>A0A1Q2CXH1</accession>
<feature type="transmembrane region" description="Helical" evidence="1">
    <location>
        <begin position="98"/>
        <end position="116"/>
    </location>
</feature>
<feature type="transmembrane region" description="Helical" evidence="1">
    <location>
        <begin position="147"/>
        <end position="168"/>
    </location>
</feature>
<evidence type="ECO:0000313" key="2">
    <source>
        <dbReference type="EMBL" id="AQP50808.1"/>
    </source>
</evidence>
<dbReference type="EMBL" id="CP019607">
    <property type="protein sequence ID" value="AQP50808.1"/>
    <property type="molecule type" value="Genomic_DNA"/>
</dbReference>
<dbReference type="AlphaFoldDB" id="A0A1Q2CXH1"/>
<feature type="transmembrane region" description="Helical" evidence="1">
    <location>
        <begin position="75"/>
        <end position="92"/>
    </location>
</feature>
<name>A0A1Q2CXH1_9ACTN</name>
<evidence type="ECO:0000256" key="1">
    <source>
        <dbReference type="SAM" id="Phobius"/>
    </source>
</evidence>
<keyword evidence="1" id="KW-0812">Transmembrane</keyword>
<keyword evidence="1" id="KW-1133">Transmembrane helix</keyword>
<feature type="transmembrane region" description="Helical" evidence="1">
    <location>
        <begin position="123"/>
        <end position="141"/>
    </location>
</feature>
<feature type="transmembrane region" description="Helical" evidence="1">
    <location>
        <begin position="180"/>
        <end position="200"/>
    </location>
</feature>
<feature type="transmembrane region" description="Helical" evidence="1">
    <location>
        <begin position="50"/>
        <end position="68"/>
    </location>
</feature>
<evidence type="ECO:0000313" key="3">
    <source>
        <dbReference type="Proteomes" id="UP000188235"/>
    </source>
</evidence>
<reference evidence="2 3" key="1">
    <citation type="journal article" date="2008" name="Int. J. Syst. Evol. Microbiol.">
        <title>Tessaracoccus flavescens sp. nov., isolated from marine sediment.</title>
        <authorList>
            <person name="Lee D.W."/>
            <person name="Lee S.D."/>
        </authorList>
    </citation>
    <scope>NUCLEOTIDE SEQUENCE [LARGE SCALE GENOMIC DNA]</scope>
    <source>
        <strain evidence="2 3">SST-39T</strain>
    </source>
</reference>
<organism evidence="2 3">
    <name type="scientific">Tessaracoccus flavescens</name>
    <dbReference type="NCBI Taxonomy" id="399497"/>
    <lineage>
        <taxon>Bacteria</taxon>
        <taxon>Bacillati</taxon>
        <taxon>Actinomycetota</taxon>
        <taxon>Actinomycetes</taxon>
        <taxon>Propionibacteriales</taxon>
        <taxon>Propionibacteriaceae</taxon>
        <taxon>Tessaracoccus</taxon>
    </lineage>
</organism>
<dbReference type="KEGG" id="tfa:BW733_08190"/>
<feature type="transmembrane region" description="Helical" evidence="1">
    <location>
        <begin position="26"/>
        <end position="44"/>
    </location>
</feature>
<dbReference type="Proteomes" id="UP000188235">
    <property type="component" value="Chromosome"/>
</dbReference>
<keyword evidence="3" id="KW-1185">Reference proteome</keyword>
<dbReference type="STRING" id="399497.BW733_08190"/>
<proteinExistence type="predicted"/>
<sequence>MNNTTHLDSHLHQPAAGRVARGFRHVISRWPSALGLLALLANLASGADPHVTAMIIIIAATCYLGAAVLGSQRSVWVMVIVASAAVVLAKLTGLDPTATLIVIGIGLSVFGLISAAGTHRRAIVVQTVGFLGYTAIALAAMMSGTTWTIGLAAIAAIGHTAWDVAHFVRNKVVSRSLAEACFVLDLGLAVALLVSAWSGLPH</sequence>
<gene>
    <name evidence="2" type="ORF">BW733_08190</name>
</gene>